<accession>A0A934VYL7</accession>
<dbReference type="EMBL" id="JAEPRQ010000002">
    <property type="protein sequence ID" value="MBK4216122.1"/>
    <property type="molecule type" value="Genomic_DNA"/>
</dbReference>
<keyword evidence="2" id="KW-1185">Reference proteome</keyword>
<evidence type="ECO:0000313" key="2">
    <source>
        <dbReference type="Proteomes" id="UP000640485"/>
    </source>
</evidence>
<sequence>MDIFDDLDRRAAKLKDADGRPSQSPFTKGQVNIARLYRDLVERHDAGGMKLASLEGRTGGSGSAGRDFMDAYVAEGRAIQRLREAIGGGVALEVRRVRRSARGGECARLIHDRVLVDAICLHGKSFRDVLDEHGWSDAGPNIKALIPALSAALDRMQGYG</sequence>
<gene>
    <name evidence="1" type="ORF">JJJ17_09310</name>
</gene>
<proteinExistence type="predicted"/>
<protein>
    <submittedName>
        <fullName evidence="1">Uncharacterized protein</fullName>
    </submittedName>
</protein>
<evidence type="ECO:0000313" key="1">
    <source>
        <dbReference type="EMBL" id="MBK4216122.1"/>
    </source>
</evidence>
<comment type="caution">
    <text evidence="1">The sequence shown here is derived from an EMBL/GenBank/DDBJ whole genome shotgun (WGS) entry which is preliminary data.</text>
</comment>
<organism evidence="1 2">
    <name type="scientific">Paracoccus caeni</name>
    <dbReference type="NCBI Taxonomy" id="657651"/>
    <lineage>
        <taxon>Bacteria</taxon>
        <taxon>Pseudomonadati</taxon>
        <taxon>Pseudomonadota</taxon>
        <taxon>Alphaproteobacteria</taxon>
        <taxon>Rhodobacterales</taxon>
        <taxon>Paracoccaceae</taxon>
        <taxon>Paracoccus</taxon>
    </lineage>
</organism>
<dbReference type="Proteomes" id="UP000640485">
    <property type="component" value="Unassembled WGS sequence"/>
</dbReference>
<name>A0A934VYL7_9RHOB</name>
<dbReference type="AlphaFoldDB" id="A0A934VYL7"/>
<reference evidence="1" key="1">
    <citation type="submission" date="2021-01" db="EMBL/GenBank/DDBJ databases">
        <title>Paracoccus amoyensis sp. nov., isolated from the surface seawater along the coast of Xiamen Island, China.</title>
        <authorList>
            <person name="Lyu L."/>
        </authorList>
    </citation>
    <scope>NUCLEOTIDE SEQUENCE</scope>
    <source>
        <strain evidence="1">MJ17</strain>
    </source>
</reference>
<dbReference type="RefSeq" id="WP_200685690.1">
    <property type="nucleotide sequence ID" value="NZ_JAEPRQ010000002.1"/>
</dbReference>